<reference evidence="1 2" key="1">
    <citation type="submission" date="2018-04" db="EMBL/GenBank/DDBJ databases">
        <authorList>
            <person name="Li J."/>
        </authorList>
    </citation>
    <scope>NUCLEOTIDE SEQUENCE [LARGE SCALE GENOMIC DNA]</scope>
    <source>
        <strain evidence="2">30A</strain>
    </source>
</reference>
<organism evidence="1 2">
    <name type="scientific">Agromyces badenianii</name>
    <dbReference type="NCBI Taxonomy" id="2080742"/>
    <lineage>
        <taxon>Bacteria</taxon>
        <taxon>Bacillati</taxon>
        <taxon>Actinomycetota</taxon>
        <taxon>Actinomycetes</taxon>
        <taxon>Micrococcales</taxon>
        <taxon>Microbacteriaceae</taxon>
        <taxon>Agromyces</taxon>
    </lineage>
</organism>
<evidence type="ECO:0000313" key="1">
    <source>
        <dbReference type="EMBL" id="AWB96653.1"/>
    </source>
</evidence>
<dbReference type="OrthoDB" id="5007890at2"/>
<evidence type="ECO:0000313" key="2">
    <source>
        <dbReference type="Proteomes" id="UP000244729"/>
    </source>
</evidence>
<dbReference type="EMBL" id="CP028913">
    <property type="protein sequence ID" value="AWB96653.1"/>
    <property type="molecule type" value="Genomic_DNA"/>
</dbReference>
<name>A0A2S0WZ68_9MICO</name>
<dbReference type="AlphaFoldDB" id="A0A2S0WZ68"/>
<proteinExistence type="predicted"/>
<keyword evidence="2" id="KW-1185">Reference proteome</keyword>
<dbReference type="Proteomes" id="UP000244729">
    <property type="component" value="Chromosome"/>
</dbReference>
<dbReference type="RefSeq" id="WP_108596447.1">
    <property type="nucleotide sequence ID" value="NZ_CP028913.1"/>
</dbReference>
<dbReference type="KEGG" id="agm:DCE93_14180"/>
<gene>
    <name evidence="1" type="ORF">DCE93_14180</name>
</gene>
<sequence>MPDPDPFLFALNGTAVTAERIDDARAYLLKLGSLLAEMNESVHRLVPPSTGAWRSAAAGGYAKGLDELRSRVLGARDALDHAEAALCDRIRRMEAEYEVQRATLGEPQSPVARTDASWTIR</sequence>
<protein>
    <submittedName>
        <fullName evidence="1">Uncharacterized protein</fullName>
    </submittedName>
</protein>
<accession>A0A2S0WZ68</accession>